<dbReference type="AlphaFoldDB" id="A1R9H8"/>
<dbReference type="HOGENOM" id="CLU_938914_0_0_11"/>
<evidence type="ECO:0000313" key="2">
    <source>
        <dbReference type="EMBL" id="ABM07386.1"/>
    </source>
</evidence>
<sequence>MDHDFRPRTAQRCRIRRAQGGSRSRGKAGTPQHQHRRVAQLPGRRDWLYSRQRSSSGQHLVGNGDPRGLRRPADCPIGGALAGPAETGPGSDVGRAVLDCSGWCLHVLCIHAGPQGIPGDAAPKAARVTEAGLIRQGRHTLESLVERALGDTGMRRGTKIGLAVLALLTLTAASCDDRPFTRDYARSIPNSAIQVGEYTDRTWEYVDGAGTTRELDKCEDLSPWDVAYSCASPDGSVVLTFNESKYGIKKPTLLIGDEEVPLYCTNNGFAGDRLRFCIPVSDPAVPPQPVPRRDKS</sequence>
<proteinExistence type="predicted"/>
<organism evidence="2 3">
    <name type="scientific">Paenarthrobacter aurescens (strain TC1)</name>
    <dbReference type="NCBI Taxonomy" id="290340"/>
    <lineage>
        <taxon>Bacteria</taxon>
        <taxon>Bacillati</taxon>
        <taxon>Actinomycetota</taxon>
        <taxon>Actinomycetes</taxon>
        <taxon>Micrococcales</taxon>
        <taxon>Micrococcaceae</taxon>
        <taxon>Paenarthrobacter</taxon>
    </lineage>
</organism>
<protein>
    <submittedName>
        <fullName evidence="2">Uncharacterized protein</fullName>
    </submittedName>
</protein>
<evidence type="ECO:0000313" key="3">
    <source>
        <dbReference type="Proteomes" id="UP000000637"/>
    </source>
</evidence>
<feature type="region of interest" description="Disordered" evidence="1">
    <location>
        <begin position="1"/>
        <end position="88"/>
    </location>
</feature>
<dbReference type="EMBL" id="CP000474">
    <property type="protein sequence ID" value="ABM07386.1"/>
    <property type="molecule type" value="Genomic_DNA"/>
</dbReference>
<keyword evidence="3" id="KW-1185">Reference proteome</keyword>
<accession>A1R9H8</accession>
<name>A1R9H8_PAEAT</name>
<evidence type="ECO:0000256" key="1">
    <source>
        <dbReference type="SAM" id="MobiDB-lite"/>
    </source>
</evidence>
<gene>
    <name evidence="2" type="ordered locus">AAur_3193</name>
</gene>
<dbReference type="STRING" id="290340.AAur_3193"/>
<dbReference type="Proteomes" id="UP000000637">
    <property type="component" value="Chromosome"/>
</dbReference>
<dbReference type="KEGG" id="aau:AAur_3193"/>
<reference evidence="2 3" key="1">
    <citation type="journal article" date="2006" name="PLoS Genet.">
        <title>Secrets of soil survival revealed by the genome sequence of Arthrobacter aurescens TC1.</title>
        <authorList>
            <person name="Mongodin E.F."/>
            <person name="Shapir N."/>
            <person name="Daugherty S.C."/>
            <person name="DeBoy R.T."/>
            <person name="Emerson J.B."/>
            <person name="Shvartzbeyn A."/>
            <person name="Radune D."/>
            <person name="Vamathevan J."/>
            <person name="Riggs F."/>
            <person name="Grinberg V."/>
            <person name="Khouri H."/>
            <person name="Wackett L.P."/>
            <person name="Nelson K.E."/>
            <person name="Sadowsky M.J."/>
        </authorList>
    </citation>
    <scope>NUCLEOTIDE SEQUENCE [LARGE SCALE GENOMIC DNA]</scope>
    <source>
        <strain evidence="2 3">TC1</strain>
    </source>
</reference>